<comment type="cofactor">
    <cofactor evidence="1">
        <name>Zn(2+)</name>
        <dbReference type="ChEBI" id="CHEBI:29105"/>
    </cofactor>
</comment>
<dbReference type="PROSITE" id="PS50005">
    <property type="entry name" value="TPR"/>
    <property type="match status" value="2"/>
</dbReference>
<feature type="transmembrane region" description="Helical" evidence="8">
    <location>
        <begin position="143"/>
        <end position="164"/>
    </location>
</feature>
<proteinExistence type="predicted"/>
<keyword evidence="7" id="KW-0802">TPR repeat</keyword>
<dbReference type="InterPro" id="IPR011990">
    <property type="entry name" value="TPR-like_helical_dom_sf"/>
</dbReference>
<keyword evidence="8" id="KW-0472">Membrane</keyword>
<evidence type="ECO:0000256" key="8">
    <source>
        <dbReference type="SAM" id="Phobius"/>
    </source>
</evidence>
<keyword evidence="3" id="KW-0479">Metal-binding</keyword>
<feature type="domain" description="Peptidase M48" evidence="9">
    <location>
        <begin position="61"/>
        <end position="245"/>
    </location>
</feature>
<keyword evidence="6" id="KW-0482">Metalloprotease</keyword>
<keyword evidence="8" id="KW-1133">Transmembrane helix</keyword>
<dbReference type="Gene3D" id="1.25.40.10">
    <property type="entry name" value="Tetratricopeptide repeat domain"/>
    <property type="match status" value="1"/>
</dbReference>
<dbReference type="GO" id="GO:0004222">
    <property type="term" value="F:metalloendopeptidase activity"/>
    <property type="evidence" value="ECO:0007669"/>
    <property type="project" value="InterPro"/>
</dbReference>
<reference evidence="10" key="1">
    <citation type="journal article" date="2020" name="mSystems">
        <title>Genome- and Community-Level Interaction Insights into Carbon Utilization and Element Cycling Functions of Hydrothermarchaeota in Hydrothermal Sediment.</title>
        <authorList>
            <person name="Zhou Z."/>
            <person name="Liu Y."/>
            <person name="Xu W."/>
            <person name="Pan J."/>
            <person name="Luo Z.H."/>
            <person name="Li M."/>
        </authorList>
    </citation>
    <scope>NUCLEOTIDE SEQUENCE [LARGE SCALE GENOMIC DNA]</scope>
    <source>
        <strain evidence="10">SpSt-776</strain>
    </source>
</reference>
<dbReference type="GO" id="GO:0016020">
    <property type="term" value="C:membrane"/>
    <property type="evidence" value="ECO:0007669"/>
    <property type="project" value="TreeGrafter"/>
</dbReference>
<dbReference type="AlphaFoldDB" id="A0A7C3SKW2"/>
<evidence type="ECO:0000313" key="10">
    <source>
        <dbReference type="EMBL" id="HGB14787.1"/>
    </source>
</evidence>
<dbReference type="CDD" id="cd07333">
    <property type="entry name" value="M48C_bepA_like"/>
    <property type="match status" value="1"/>
</dbReference>
<dbReference type="InterPro" id="IPR019734">
    <property type="entry name" value="TPR_rpt"/>
</dbReference>
<sequence length="470" mass="53134">MKKDSFISPFIVLILVVLLALPVPGYGFLGSLTIEKEKQIGEEFLLQLQHYYPIINDPYLTAYINRVGQKLVAQLGPQPYEYRFFILEDPTTNAFAVPGGYIFVTTGFIRAMEREGELAGVLAHEISHIYGRHLARQLDKSKVVTVASVLGALASVFLGVGPLAQSLMVGSMAAGETAMLKYSRDQEREADSLGFKWMVKAGYNPRDMLSIFQKLGRRRWFEGGEIPVYLSTHPDIDSRIVDLSHQLGSYPRELPSGGENEEFHYFALKLEAIAGNAPSLLRRMTQESLRDPHNPRYHYGKALALAKMGRAEEAIAAFKQALSLAPGNFLIQRDLAIHYFQQNCFAEAQQYLERLAQSCPQDGAVLYYLGRLYQEKKQTDKALSLFEKVHNLNPTFVDVYYDLGTLYGEKGKLGLAHYYLGFHSLKAKAYPLALFHFRKALFNLSASDPRYDEVRRQIARLTKMRVKVQN</sequence>
<dbReference type="EMBL" id="DTHB01000043">
    <property type="protein sequence ID" value="HGB14787.1"/>
    <property type="molecule type" value="Genomic_DNA"/>
</dbReference>
<dbReference type="InterPro" id="IPR051156">
    <property type="entry name" value="Mito/Outer_Membr_Metalloprot"/>
</dbReference>
<evidence type="ECO:0000256" key="5">
    <source>
        <dbReference type="ARBA" id="ARBA00022833"/>
    </source>
</evidence>
<evidence type="ECO:0000259" key="9">
    <source>
        <dbReference type="Pfam" id="PF01435"/>
    </source>
</evidence>
<evidence type="ECO:0000256" key="2">
    <source>
        <dbReference type="ARBA" id="ARBA00022670"/>
    </source>
</evidence>
<gene>
    <name evidence="10" type="ORF">ENV62_06085</name>
</gene>
<evidence type="ECO:0000256" key="3">
    <source>
        <dbReference type="ARBA" id="ARBA00022723"/>
    </source>
</evidence>
<feature type="transmembrane region" description="Helical" evidence="8">
    <location>
        <begin position="6"/>
        <end position="29"/>
    </location>
</feature>
<name>A0A7C3SKW2_9BACT</name>
<dbReference type="GO" id="GO:0046872">
    <property type="term" value="F:metal ion binding"/>
    <property type="evidence" value="ECO:0007669"/>
    <property type="project" value="UniProtKB-KW"/>
</dbReference>
<dbReference type="SMART" id="SM00028">
    <property type="entry name" value="TPR"/>
    <property type="match status" value="4"/>
</dbReference>
<keyword evidence="8" id="KW-0812">Transmembrane</keyword>
<organism evidence="10">
    <name type="scientific">Desulfobacca acetoxidans</name>
    <dbReference type="NCBI Taxonomy" id="60893"/>
    <lineage>
        <taxon>Bacteria</taxon>
        <taxon>Pseudomonadati</taxon>
        <taxon>Thermodesulfobacteriota</taxon>
        <taxon>Desulfobaccia</taxon>
        <taxon>Desulfobaccales</taxon>
        <taxon>Desulfobaccaceae</taxon>
        <taxon>Desulfobacca</taxon>
    </lineage>
</organism>
<feature type="repeat" description="TPR" evidence="7">
    <location>
        <begin position="295"/>
        <end position="328"/>
    </location>
</feature>
<keyword evidence="4" id="KW-0378">Hydrolase</keyword>
<keyword evidence="2" id="KW-0645">Protease</keyword>
<feature type="repeat" description="TPR" evidence="7">
    <location>
        <begin position="363"/>
        <end position="396"/>
    </location>
</feature>
<evidence type="ECO:0000256" key="7">
    <source>
        <dbReference type="PROSITE-ProRule" id="PRU00339"/>
    </source>
</evidence>
<dbReference type="SUPFAM" id="SSF48452">
    <property type="entry name" value="TPR-like"/>
    <property type="match status" value="1"/>
</dbReference>
<dbReference type="InterPro" id="IPR001915">
    <property type="entry name" value="Peptidase_M48"/>
</dbReference>
<dbReference type="Pfam" id="PF13181">
    <property type="entry name" value="TPR_8"/>
    <property type="match status" value="1"/>
</dbReference>
<keyword evidence="5" id="KW-0862">Zinc</keyword>
<dbReference type="PANTHER" id="PTHR22726:SF1">
    <property type="entry name" value="METALLOENDOPEPTIDASE OMA1, MITOCHONDRIAL"/>
    <property type="match status" value="1"/>
</dbReference>
<protein>
    <submittedName>
        <fullName evidence="10">Tetratricopeptide repeat protein</fullName>
    </submittedName>
</protein>
<dbReference type="GO" id="GO:0051603">
    <property type="term" value="P:proteolysis involved in protein catabolic process"/>
    <property type="evidence" value="ECO:0007669"/>
    <property type="project" value="TreeGrafter"/>
</dbReference>
<evidence type="ECO:0000256" key="4">
    <source>
        <dbReference type="ARBA" id="ARBA00022801"/>
    </source>
</evidence>
<dbReference type="Pfam" id="PF01435">
    <property type="entry name" value="Peptidase_M48"/>
    <property type="match status" value="1"/>
</dbReference>
<evidence type="ECO:0000256" key="6">
    <source>
        <dbReference type="ARBA" id="ARBA00023049"/>
    </source>
</evidence>
<evidence type="ECO:0000256" key="1">
    <source>
        <dbReference type="ARBA" id="ARBA00001947"/>
    </source>
</evidence>
<accession>A0A7C3SKW2</accession>
<dbReference type="Gene3D" id="3.30.2010.10">
    <property type="entry name" value="Metalloproteases ('zincins'), catalytic domain"/>
    <property type="match status" value="1"/>
</dbReference>
<dbReference type="PANTHER" id="PTHR22726">
    <property type="entry name" value="METALLOENDOPEPTIDASE OMA1"/>
    <property type="match status" value="1"/>
</dbReference>
<dbReference type="Pfam" id="PF14559">
    <property type="entry name" value="TPR_19"/>
    <property type="match status" value="1"/>
</dbReference>
<comment type="caution">
    <text evidence="10">The sequence shown here is derived from an EMBL/GenBank/DDBJ whole genome shotgun (WGS) entry which is preliminary data.</text>
</comment>